<evidence type="ECO:0000256" key="6">
    <source>
        <dbReference type="ARBA" id="ARBA00023242"/>
    </source>
</evidence>
<dbReference type="CDD" id="cd00018">
    <property type="entry name" value="AP2"/>
    <property type="match status" value="1"/>
</dbReference>
<evidence type="ECO:0000313" key="12">
    <source>
        <dbReference type="Proteomes" id="UP000298416"/>
    </source>
</evidence>
<comment type="similarity">
    <text evidence="7">Belongs to the AP2/ERF transcription factor family. ERF subfamily.</text>
</comment>
<evidence type="ECO:0000256" key="2">
    <source>
        <dbReference type="ARBA" id="ARBA00022745"/>
    </source>
</evidence>
<dbReference type="Gene3D" id="3.30.730.10">
    <property type="entry name" value="AP2/ERF domain"/>
    <property type="match status" value="1"/>
</dbReference>
<evidence type="ECO:0000256" key="8">
    <source>
        <dbReference type="ARBA" id="ARBA00037379"/>
    </source>
</evidence>
<sequence>MCNWGKWVAENREPNKHSRIWLGSYSSPVAAASAYDTAVFLIRCPTAHLNFPDCFPEYGQQDLSAAAIRKKATEVGARVDIEAERITIFTDYVYNWEVLEIGIFYGVGGRILVDEASEAADDAGSGTESHRLFPEEGRPRNVDSPRHCR</sequence>
<accession>A0A8X8WLL4</accession>
<evidence type="ECO:0000256" key="4">
    <source>
        <dbReference type="ARBA" id="ARBA00023125"/>
    </source>
</evidence>
<name>A0A8X8WLL4_SALSN</name>
<evidence type="ECO:0000256" key="7">
    <source>
        <dbReference type="ARBA" id="ARBA00024343"/>
    </source>
</evidence>
<dbReference type="SMART" id="SM00380">
    <property type="entry name" value="AP2"/>
    <property type="match status" value="1"/>
</dbReference>
<dbReference type="Proteomes" id="UP000298416">
    <property type="component" value="Unassembled WGS sequence"/>
</dbReference>
<keyword evidence="4" id="KW-0238">DNA-binding</keyword>
<organism evidence="11">
    <name type="scientific">Salvia splendens</name>
    <name type="common">Scarlet sage</name>
    <dbReference type="NCBI Taxonomy" id="180675"/>
    <lineage>
        <taxon>Eukaryota</taxon>
        <taxon>Viridiplantae</taxon>
        <taxon>Streptophyta</taxon>
        <taxon>Embryophyta</taxon>
        <taxon>Tracheophyta</taxon>
        <taxon>Spermatophyta</taxon>
        <taxon>Magnoliopsida</taxon>
        <taxon>eudicotyledons</taxon>
        <taxon>Gunneridae</taxon>
        <taxon>Pentapetalae</taxon>
        <taxon>asterids</taxon>
        <taxon>lamiids</taxon>
        <taxon>Lamiales</taxon>
        <taxon>Lamiaceae</taxon>
        <taxon>Nepetoideae</taxon>
        <taxon>Mentheae</taxon>
        <taxon>Salviinae</taxon>
        <taxon>Salvia</taxon>
        <taxon>Salvia subgen. Calosphace</taxon>
        <taxon>core Calosphace</taxon>
    </lineage>
</organism>
<reference evidence="11" key="2">
    <citation type="submission" date="2020-08" db="EMBL/GenBank/DDBJ databases">
        <title>Plant Genome Project.</title>
        <authorList>
            <person name="Zhang R.-G."/>
        </authorList>
    </citation>
    <scope>NUCLEOTIDE SEQUENCE</scope>
    <source>
        <strain evidence="11">Huo1</strain>
        <tissue evidence="11">Leaf</tissue>
    </source>
</reference>
<evidence type="ECO:0000256" key="5">
    <source>
        <dbReference type="ARBA" id="ARBA00023163"/>
    </source>
</evidence>
<comment type="function">
    <text evidence="8">Probably acts as a transcriptional activator. Binds to the GCC-box pathogenesis-related promoter element. May be involved in the regulation of gene expression by stress factors and by components of stress signal transduction pathways.</text>
</comment>
<dbReference type="GO" id="GO:0003700">
    <property type="term" value="F:DNA-binding transcription factor activity"/>
    <property type="evidence" value="ECO:0007669"/>
    <property type="project" value="InterPro"/>
</dbReference>
<keyword evidence="2" id="KW-0936">Ethylene signaling pathway</keyword>
<dbReference type="GO" id="GO:0005634">
    <property type="term" value="C:nucleus"/>
    <property type="evidence" value="ECO:0007669"/>
    <property type="project" value="UniProtKB-SubCell"/>
</dbReference>
<dbReference type="GO" id="GO:0009873">
    <property type="term" value="P:ethylene-activated signaling pathway"/>
    <property type="evidence" value="ECO:0007669"/>
    <property type="project" value="UniProtKB-KW"/>
</dbReference>
<keyword evidence="6" id="KW-0539">Nucleus</keyword>
<evidence type="ECO:0000256" key="9">
    <source>
        <dbReference type="SAM" id="MobiDB-lite"/>
    </source>
</evidence>
<feature type="domain" description="AP2/ERF" evidence="10">
    <location>
        <begin position="1"/>
        <end position="52"/>
    </location>
</feature>
<feature type="region of interest" description="Disordered" evidence="9">
    <location>
        <begin position="120"/>
        <end position="149"/>
    </location>
</feature>
<dbReference type="InterPro" id="IPR036955">
    <property type="entry name" value="AP2/ERF_dom_sf"/>
</dbReference>
<keyword evidence="5" id="KW-0804">Transcription</keyword>
<dbReference type="InterPro" id="IPR001471">
    <property type="entry name" value="AP2/ERF_dom"/>
</dbReference>
<dbReference type="AlphaFoldDB" id="A0A8X8WLL4"/>
<feature type="compositionally biased region" description="Basic and acidic residues" evidence="9">
    <location>
        <begin position="128"/>
        <end position="149"/>
    </location>
</feature>
<evidence type="ECO:0000256" key="3">
    <source>
        <dbReference type="ARBA" id="ARBA00023015"/>
    </source>
</evidence>
<evidence type="ECO:0000313" key="11">
    <source>
        <dbReference type="EMBL" id="KAG6397710.1"/>
    </source>
</evidence>
<proteinExistence type="inferred from homology"/>
<comment type="caution">
    <text evidence="11">The sequence shown here is derived from an EMBL/GenBank/DDBJ whole genome shotgun (WGS) entry which is preliminary data.</text>
</comment>
<dbReference type="GO" id="GO:0003677">
    <property type="term" value="F:DNA binding"/>
    <property type="evidence" value="ECO:0007669"/>
    <property type="project" value="UniProtKB-KW"/>
</dbReference>
<dbReference type="PANTHER" id="PTHR31729">
    <property type="entry name" value="ETHYLENE-RESPONSIVE TRANSCRIPTION FACTOR RAP2-1-RELATED"/>
    <property type="match status" value="1"/>
</dbReference>
<dbReference type="PANTHER" id="PTHR31729:SF2">
    <property type="entry name" value="ETHYLENE-RESPONSIVE TRANSCRIPTION FACTOR RAP2-1-RELATED"/>
    <property type="match status" value="1"/>
</dbReference>
<gene>
    <name evidence="11" type="ORF">SASPL_143880</name>
</gene>
<evidence type="ECO:0000256" key="1">
    <source>
        <dbReference type="ARBA" id="ARBA00004123"/>
    </source>
</evidence>
<dbReference type="PROSITE" id="PS51032">
    <property type="entry name" value="AP2_ERF"/>
    <property type="match status" value="1"/>
</dbReference>
<dbReference type="InterPro" id="IPR016177">
    <property type="entry name" value="DNA-bd_dom_sf"/>
</dbReference>
<reference evidence="11" key="1">
    <citation type="submission" date="2018-01" db="EMBL/GenBank/DDBJ databases">
        <authorList>
            <person name="Mao J.F."/>
        </authorList>
    </citation>
    <scope>NUCLEOTIDE SEQUENCE</scope>
    <source>
        <strain evidence="11">Huo1</strain>
        <tissue evidence="11">Leaf</tissue>
    </source>
</reference>
<evidence type="ECO:0000259" key="10">
    <source>
        <dbReference type="PROSITE" id="PS51032"/>
    </source>
</evidence>
<keyword evidence="3" id="KW-0805">Transcription regulation</keyword>
<dbReference type="SUPFAM" id="SSF54171">
    <property type="entry name" value="DNA-binding domain"/>
    <property type="match status" value="1"/>
</dbReference>
<protein>
    <recommendedName>
        <fullName evidence="10">AP2/ERF domain-containing protein</fullName>
    </recommendedName>
</protein>
<comment type="subcellular location">
    <subcellularLocation>
        <location evidence="1">Nucleus</location>
    </subcellularLocation>
</comment>
<dbReference type="EMBL" id="PNBA02000016">
    <property type="protein sequence ID" value="KAG6397710.1"/>
    <property type="molecule type" value="Genomic_DNA"/>
</dbReference>
<keyword evidence="12" id="KW-1185">Reference proteome</keyword>